<keyword evidence="2" id="KW-1185">Reference proteome</keyword>
<reference evidence="1 2" key="1">
    <citation type="submission" date="2022-08" db="EMBL/GenBank/DDBJ databases">
        <title>Taxonomy of Curtobacterium flaccumfaciens.</title>
        <authorList>
            <person name="Osdaghi E."/>
            <person name="Taghavi S.M."/>
            <person name="Hamidizade M."/>
            <person name="Abachi H."/>
            <person name="Fazliarab A."/>
            <person name="Baeyen S."/>
            <person name="Portier P."/>
            <person name="Van Vaerenbergh J."/>
            <person name="Jacques M.-A."/>
        </authorList>
    </citation>
    <scope>NUCLEOTIDE SEQUENCE [LARGE SCALE GENOMIC DNA]</scope>
    <source>
        <strain evidence="1 2">LMG8786T</strain>
    </source>
</reference>
<dbReference type="Proteomes" id="UP001652264">
    <property type="component" value="Unassembled WGS sequence"/>
</dbReference>
<dbReference type="EMBL" id="JANVAD010000016">
    <property type="protein sequence ID" value="MCS6524298.1"/>
    <property type="molecule type" value="Genomic_DNA"/>
</dbReference>
<name>A0ABT2HM17_9MICO</name>
<dbReference type="RefSeq" id="WP_114851545.1">
    <property type="nucleotide sequence ID" value="NZ_BMNV01000020.1"/>
</dbReference>
<sequence>MSVADESSPDFLEQTAAMQELLPYLRALVGDTAEITPENYWASDPDGQGSNDEAPSIRTVYVQPHNVAALTFEIICEQWIVVDLGQIGGRWELGYEDDDIAHAKRLVEAAVAGRVIETFALGRSRVTATFSDGTSETETGYEGCLTSLVVLPGWTRWGRTIQYEPYRAATQN</sequence>
<protein>
    <submittedName>
        <fullName evidence="1">Uncharacterized protein</fullName>
    </submittedName>
</protein>
<organism evidence="1 2">
    <name type="scientific">Curtobacterium citreum</name>
    <dbReference type="NCBI Taxonomy" id="2036"/>
    <lineage>
        <taxon>Bacteria</taxon>
        <taxon>Bacillati</taxon>
        <taxon>Actinomycetota</taxon>
        <taxon>Actinomycetes</taxon>
        <taxon>Micrococcales</taxon>
        <taxon>Microbacteriaceae</taxon>
        <taxon>Curtobacterium</taxon>
    </lineage>
</organism>
<evidence type="ECO:0000313" key="2">
    <source>
        <dbReference type="Proteomes" id="UP001652264"/>
    </source>
</evidence>
<accession>A0ABT2HM17</accession>
<evidence type="ECO:0000313" key="1">
    <source>
        <dbReference type="EMBL" id="MCS6524298.1"/>
    </source>
</evidence>
<gene>
    <name evidence="1" type="ORF">NYQ28_17155</name>
</gene>
<dbReference type="GeneID" id="95323107"/>
<proteinExistence type="predicted"/>
<comment type="caution">
    <text evidence="1">The sequence shown here is derived from an EMBL/GenBank/DDBJ whole genome shotgun (WGS) entry which is preliminary data.</text>
</comment>